<evidence type="ECO:0000313" key="2">
    <source>
        <dbReference type="Proteomes" id="UP001163046"/>
    </source>
</evidence>
<dbReference type="AlphaFoldDB" id="A0A9W9YWM6"/>
<accession>A0A9W9YWM6</accession>
<dbReference type="OrthoDB" id="5945579at2759"/>
<sequence length="238" mass="26693">MLEHIWRPMCMVDHTTKQQGYIHLNACAGGHETNQFNMGGNSHDFAGKQQNECYVYAENPDGKERFYGHLYQGSRARTSKDSGDFDTSGTYWMRLKGSRVSFQGYCDMSAVGQWKRVTQSWIDNTLKGGVTLTYSEENNGLVISVNNESTTGLYAFNASQGDTIANEYYMGGNSHAFDGKTTKCNNNAETNFWYSTSPSVRYATVVLRRQLAAEKAGIYTGTSCGTPTYKIKDIYVYF</sequence>
<dbReference type="EMBL" id="MU826873">
    <property type="protein sequence ID" value="KAJ7370084.1"/>
    <property type="molecule type" value="Genomic_DNA"/>
</dbReference>
<name>A0A9W9YWM6_9CNID</name>
<reference evidence="1" key="1">
    <citation type="submission" date="2023-01" db="EMBL/GenBank/DDBJ databases">
        <title>Genome assembly of the deep-sea coral Lophelia pertusa.</title>
        <authorList>
            <person name="Herrera S."/>
            <person name="Cordes E."/>
        </authorList>
    </citation>
    <scope>NUCLEOTIDE SEQUENCE</scope>
    <source>
        <strain evidence="1">USNM1676648</strain>
        <tissue evidence="1">Polyp</tissue>
    </source>
</reference>
<gene>
    <name evidence="1" type="ORF">OS493_034294</name>
</gene>
<dbReference type="Proteomes" id="UP001163046">
    <property type="component" value="Unassembled WGS sequence"/>
</dbReference>
<evidence type="ECO:0008006" key="3">
    <source>
        <dbReference type="Google" id="ProtNLM"/>
    </source>
</evidence>
<evidence type="ECO:0000313" key="1">
    <source>
        <dbReference type="EMBL" id="KAJ7370084.1"/>
    </source>
</evidence>
<protein>
    <recommendedName>
        <fullName evidence="3">Fibrinogen C-terminal domain-containing protein</fullName>
    </recommendedName>
</protein>
<keyword evidence="2" id="KW-1185">Reference proteome</keyword>
<proteinExistence type="predicted"/>
<organism evidence="1 2">
    <name type="scientific">Desmophyllum pertusum</name>
    <dbReference type="NCBI Taxonomy" id="174260"/>
    <lineage>
        <taxon>Eukaryota</taxon>
        <taxon>Metazoa</taxon>
        <taxon>Cnidaria</taxon>
        <taxon>Anthozoa</taxon>
        <taxon>Hexacorallia</taxon>
        <taxon>Scleractinia</taxon>
        <taxon>Caryophylliina</taxon>
        <taxon>Caryophylliidae</taxon>
        <taxon>Desmophyllum</taxon>
    </lineage>
</organism>
<comment type="caution">
    <text evidence="1">The sequence shown here is derived from an EMBL/GenBank/DDBJ whole genome shotgun (WGS) entry which is preliminary data.</text>
</comment>